<organism evidence="1 2">
    <name type="scientific">Pseudomonas lactis</name>
    <dbReference type="NCBI Taxonomy" id="1615674"/>
    <lineage>
        <taxon>Bacteria</taxon>
        <taxon>Pseudomonadati</taxon>
        <taxon>Pseudomonadota</taxon>
        <taxon>Gammaproteobacteria</taxon>
        <taxon>Pseudomonadales</taxon>
        <taxon>Pseudomonadaceae</taxon>
        <taxon>Pseudomonas</taxon>
    </lineage>
</organism>
<proteinExistence type="predicted"/>
<dbReference type="RefSeq" id="WP_032895752.1">
    <property type="nucleotide sequence ID" value="NZ_DYTS01000087.1"/>
</dbReference>
<dbReference type="EMBL" id="DYTS01000087">
    <property type="protein sequence ID" value="HJH17973.1"/>
    <property type="molecule type" value="Genomic_DNA"/>
</dbReference>
<comment type="caution">
    <text evidence="1">The sequence shown here is derived from an EMBL/GenBank/DDBJ whole genome shotgun (WGS) entry which is preliminary data.</text>
</comment>
<evidence type="ECO:0000313" key="1">
    <source>
        <dbReference type="EMBL" id="HJH17973.1"/>
    </source>
</evidence>
<dbReference type="Proteomes" id="UP000752172">
    <property type="component" value="Unassembled WGS sequence"/>
</dbReference>
<sequence>MNVESIEKDFRVLVEGETDLLNLVVKLHFSIDKVLDKTLFEALPMANVMELRRVSFLLKFDFLSALSVLSSDVRKFFDYCNSIRNTFAHNPYATFSDKDVSKAKSLLLSHQCPVVPKSFRAEKNSVEVLKTLFTVCFLQVVVSYEDLCRKKVLNLITSEMTLEAAVGKERRFQGGKSVHEEFEYRCVERLGVLYPAIESGDYYKKAIF</sequence>
<evidence type="ECO:0000313" key="2">
    <source>
        <dbReference type="Proteomes" id="UP000752172"/>
    </source>
</evidence>
<reference evidence="1" key="1">
    <citation type="journal article" date="2021" name="PeerJ">
        <title>Extensive microbial diversity within the chicken gut microbiome revealed by metagenomics and culture.</title>
        <authorList>
            <person name="Gilroy R."/>
            <person name="Ravi A."/>
            <person name="Getino M."/>
            <person name="Pursley I."/>
            <person name="Horton D.L."/>
            <person name="Alikhan N.F."/>
            <person name="Baker D."/>
            <person name="Gharbi K."/>
            <person name="Hall N."/>
            <person name="Watson M."/>
            <person name="Adriaenssens E.M."/>
            <person name="Foster-Nyarko E."/>
            <person name="Jarju S."/>
            <person name="Secka A."/>
            <person name="Antonio M."/>
            <person name="Oren A."/>
            <person name="Chaudhuri R.R."/>
            <person name="La Ragione R."/>
            <person name="Hildebrand F."/>
            <person name="Pallen M.J."/>
        </authorList>
    </citation>
    <scope>NUCLEOTIDE SEQUENCE</scope>
    <source>
        <strain evidence="1">ChiSjej2B20-17149</strain>
    </source>
</reference>
<name>A0A921NEV9_9PSED</name>
<dbReference type="AlphaFoldDB" id="A0A921NEV9"/>
<protein>
    <submittedName>
        <fullName evidence="1">Uncharacterized protein</fullName>
    </submittedName>
</protein>
<reference evidence="1" key="2">
    <citation type="submission" date="2021-09" db="EMBL/GenBank/DDBJ databases">
        <authorList>
            <person name="Gilroy R."/>
        </authorList>
    </citation>
    <scope>NUCLEOTIDE SEQUENCE</scope>
    <source>
        <strain evidence="1">ChiSjej2B20-17149</strain>
    </source>
</reference>
<gene>
    <name evidence="1" type="ORF">K8W20_04595</name>
</gene>
<accession>A0A921NEV9</accession>